<dbReference type="OMA" id="HSRYICK"/>
<name>A0A5F4WEP9_CALJA</name>
<organism evidence="2 3">
    <name type="scientific">Callithrix jacchus</name>
    <name type="common">White-tufted-ear marmoset</name>
    <name type="synonym">Simia Jacchus</name>
    <dbReference type="NCBI Taxonomy" id="9483"/>
    <lineage>
        <taxon>Eukaryota</taxon>
        <taxon>Metazoa</taxon>
        <taxon>Chordata</taxon>
        <taxon>Craniata</taxon>
        <taxon>Vertebrata</taxon>
        <taxon>Euteleostomi</taxon>
        <taxon>Mammalia</taxon>
        <taxon>Eutheria</taxon>
        <taxon>Euarchontoglires</taxon>
        <taxon>Primates</taxon>
        <taxon>Haplorrhini</taxon>
        <taxon>Platyrrhini</taxon>
        <taxon>Cebidae</taxon>
        <taxon>Callitrichinae</taxon>
        <taxon>Callithrix</taxon>
        <taxon>Callithrix</taxon>
    </lineage>
</organism>
<evidence type="ECO:0000256" key="1">
    <source>
        <dbReference type="SAM" id="SignalP"/>
    </source>
</evidence>
<sequence length="83" mass="9763">YSKHHFHSRYICKFFSFLFFLRRSFALVTQAGVQWRNLGSPQPLPPEFRQFSCLSLLSSWDYRHAPLCPANFCIFSRDGLSPC</sequence>
<evidence type="ECO:0008006" key="4">
    <source>
        <dbReference type="Google" id="ProtNLM"/>
    </source>
</evidence>
<dbReference type="GeneTree" id="ENSGT00940000161627"/>
<reference evidence="2" key="2">
    <citation type="submission" date="2025-08" db="UniProtKB">
        <authorList>
            <consortium name="Ensembl"/>
        </authorList>
    </citation>
    <scope>IDENTIFICATION</scope>
</reference>
<proteinExistence type="predicted"/>
<protein>
    <recommendedName>
        <fullName evidence="4">Secreted protein</fullName>
    </recommendedName>
</protein>
<dbReference type="Ensembl" id="ENSCJAT00000095035.2">
    <property type="protein sequence ID" value="ENSCJAP00000076159.2"/>
    <property type="gene ID" value="ENSCJAG00000065095.2"/>
</dbReference>
<keyword evidence="3" id="KW-1185">Reference proteome</keyword>
<reference evidence="2" key="3">
    <citation type="submission" date="2025-09" db="UniProtKB">
        <authorList>
            <consortium name="Ensembl"/>
        </authorList>
    </citation>
    <scope>IDENTIFICATION</scope>
</reference>
<dbReference type="Proteomes" id="UP000008225">
    <property type="component" value="Chromosome 7"/>
</dbReference>
<dbReference type="AlphaFoldDB" id="A0A5F4WEP9"/>
<reference evidence="2" key="1">
    <citation type="submission" date="2009-03" db="EMBL/GenBank/DDBJ databases">
        <authorList>
            <person name="Warren W."/>
            <person name="Ye L."/>
            <person name="Minx P."/>
            <person name="Worley K."/>
            <person name="Gibbs R."/>
            <person name="Wilson R.K."/>
        </authorList>
    </citation>
    <scope>NUCLEOTIDE SEQUENCE [LARGE SCALE GENOMIC DNA]</scope>
</reference>
<accession>A0A5F4WEP9</accession>
<dbReference type="PANTHER" id="PTHR46254">
    <property type="entry name" value="PROTEIN GVQW1-RELATED"/>
    <property type="match status" value="1"/>
</dbReference>
<keyword evidence="1" id="KW-0732">Signal</keyword>
<dbReference type="InParanoid" id="A0A5F4WEP9"/>
<evidence type="ECO:0000313" key="2">
    <source>
        <dbReference type="Ensembl" id="ENSCJAP00000076159.2"/>
    </source>
</evidence>
<dbReference type="Bgee" id="ENSCJAG00000065095">
    <property type="expression patterns" value="Expressed in testis and 1 other cell type or tissue"/>
</dbReference>
<feature type="signal peptide" evidence="1">
    <location>
        <begin position="1"/>
        <end position="26"/>
    </location>
</feature>
<evidence type="ECO:0000313" key="3">
    <source>
        <dbReference type="Proteomes" id="UP000008225"/>
    </source>
</evidence>
<feature type="chain" id="PRO_5035312490" description="Secreted protein" evidence="1">
    <location>
        <begin position="27"/>
        <end position="83"/>
    </location>
</feature>